<sequence length="25" mass="3046">MQMGMRHYVSQQSTDTLKLFNAWWS</sequence>
<name>A0A0S4WQT2_RALSL</name>
<protein>
    <submittedName>
        <fullName evidence="1">Uncharacterized protein</fullName>
    </submittedName>
</protein>
<reference evidence="1" key="1">
    <citation type="submission" date="2015-10" db="EMBL/GenBank/DDBJ databases">
        <authorList>
            <person name="Gilbert D.G."/>
        </authorList>
    </citation>
    <scope>NUCLEOTIDE SEQUENCE</scope>
    <source>
        <strain evidence="1">Phyl III-seqv23</strain>
    </source>
</reference>
<proteinExistence type="predicted"/>
<dbReference type="AlphaFoldDB" id="A0A0S4WQT2"/>
<dbReference type="EMBL" id="LN899820">
    <property type="protein sequence ID" value="CUV53965.1"/>
    <property type="molecule type" value="Genomic_DNA"/>
</dbReference>
<gene>
    <name evidence="1" type="ORF">RUN215_v1_200020</name>
</gene>
<organism evidence="1">
    <name type="scientific">Ralstonia solanacearum</name>
    <name type="common">Pseudomonas solanacearum</name>
    <dbReference type="NCBI Taxonomy" id="305"/>
    <lineage>
        <taxon>Bacteria</taxon>
        <taxon>Pseudomonadati</taxon>
        <taxon>Pseudomonadota</taxon>
        <taxon>Betaproteobacteria</taxon>
        <taxon>Burkholderiales</taxon>
        <taxon>Burkholderiaceae</taxon>
        <taxon>Ralstonia</taxon>
        <taxon>Ralstonia solanacearum species complex</taxon>
    </lineage>
</organism>
<evidence type="ECO:0000313" key="1">
    <source>
        <dbReference type="EMBL" id="CUV53965.1"/>
    </source>
</evidence>
<accession>A0A0S4WQT2</accession>